<dbReference type="RefSeq" id="WP_175557630.1">
    <property type="nucleotide sequence ID" value="NZ_FODT01000003.1"/>
</dbReference>
<organism evidence="2 3">
    <name type="scientific">Rhodopseudomonas pseudopalustris</name>
    <dbReference type="NCBI Taxonomy" id="1513892"/>
    <lineage>
        <taxon>Bacteria</taxon>
        <taxon>Pseudomonadati</taxon>
        <taxon>Pseudomonadota</taxon>
        <taxon>Alphaproteobacteria</taxon>
        <taxon>Hyphomicrobiales</taxon>
        <taxon>Nitrobacteraceae</taxon>
        <taxon>Rhodopseudomonas</taxon>
    </lineage>
</organism>
<name>A0A1H8QPP4_9BRAD</name>
<keyword evidence="1" id="KW-1133">Transmembrane helix</keyword>
<dbReference type="Proteomes" id="UP000199615">
    <property type="component" value="Unassembled WGS sequence"/>
</dbReference>
<evidence type="ECO:0000313" key="2">
    <source>
        <dbReference type="EMBL" id="SEO56189.1"/>
    </source>
</evidence>
<keyword evidence="1" id="KW-0812">Transmembrane</keyword>
<gene>
    <name evidence="2" type="ORF">SAMN05444123_103306</name>
</gene>
<proteinExistence type="predicted"/>
<feature type="transmembrane region" description="Helical" evidence="1">
    <location>
        <begin position="20"/>
        <end position="43"/>
    </location>
</feature>
<sequence>MRKLDPASAADATRPEIPELAARQAVCAALALGILAIAARLAMIW</sequence>
<keyword evidence="1" id="KW-0472">Membrane</keyword>
<evidence type="ECO:0000313" key="3">
    <source>
        <dbReference type="Proteomes" id="UP000199615"/>
    </source>
</evidence>
<reference evidence="3" key="1">
    <citation type="submission" date="2016-10" db="EMBL/GenBank/DDBJ databases">
        <authorList>
            <person name="Varghese N."/>
            <person name="Submissions S."/>
        </authorList>
    </citation>
    <scope>NUCLEOTIDE SEQUENCE [LARGE SCALE GENOMIC DNA]</scope>
    <source>
        <strain evidence="3">DSM 123</strain>
    </source>
</reference>
<accession>A0A1H8QPP4</accession>
<evidence type="ECO:0000256" key="1">
    <source>
        <dbReference type="SAM" id="Phobius"/>
    </source>
</evidence>
<keyword evidence="3" id="KW-1185">Reference proteome</keyword>
<dbReference type="EMBL" id="FODT01000003">
    <property type="protein sequence ID" value="SEO56189.1"/>
    <property type="molecule type" value="Genomic_DNA"/>
</dbReference>
<protein>
    <submittedName>
        <fullName evidence="2">Uncharacterized protein</fullName>
    </submittedName>
</protein>
<dbReference type="AlphaFoldDB" id="A0A1H8QPP4"/>